<protein>
    <submittedName>
        <fullName evidence="2">Uncharacterized protein</fullName>
    </submittedName>
</protein>
<dbReference type="VEuPathDB" id="CryptoDB:Vbra_16823"/>
<proteinExistence type="predicted"/>
<organism evidence="2 3">
    <name type="scientific">Vitrella brassicaformis (strain CCMP3155)</name>
    <dbReference type="NCBI Taxonomy" id="1169540"/>
    <lineage>
        <taxon>Eukaryota</taxon>
        <taxon>Sar</taxon>
        <taxon>Alveolata</taxon>
        <taxon>Colpodellida</taxon>
        <taxon>Vitrellaceae</taxon>
        <taxon>Vitrella</taxon>
    </lineage>
</organism>
<feature type="region of interest" description="Disordered" evidence="1">
    <location>
        <begin position="97"/>
        <end position="171"/>
    </location>
</feature>
<gene>
    <name evidence="2" type="ORF">Vbra_16823</name>
</gene>
<dbReference type="AlphaFoldDB" id="A0A0G4G2Q9"/>
<evidence type="ECO:0000256" key="1">
    <source>
        <dbReference type="SAM" id="MobiDB-lite"/>
    </source>
</evidence>
<dbReference type="EMBL" id="CDMY01000553">
    <property type="protein sequence ID" value="CEM22554.1"/>
    <property type="molecule type" value="Genomic_DNA"/>
</dbReference>
<reference evidence="2 3" key="1">
    <citation type="submission" date="2014-11" db="EMBL/GenBank/DDBJ databases">
        <authorList>
            <person name="Zhu J."/>
            <person name="Qi W."/>
            <person name="Song R."/>
        </authorList>
    </citation>
    <scope>NUCLEOTIDE SEQUENCE [LARGE SCALE GENOMIC DNA]</scope>
</reference>
<keyword evidence="3" id="KW-1185">Reference proteome</keyword>
<sequence length="171" mass="19087">MRPPRRWMFDGMSMHLAREEPPKCKTAAAAAAIPGTPPSRHTQSDGPVLVATPNGARPLTPHDGRPSAQPPTPAAARDRPGSLCAVLVVTRHRVRLVTPQGVRREEGGSLPPNHPPQLQEPAPLLFWDRKRLQRVPPLKGNEGFSEDTDSSRAKRRQRHRSHRHRSRPHHH</sequence>
<dbReference type="Proteomes" id="UP000041254">
    <property type="component" value="Unassembled WGS sequence"/>
</dbReference>
<feature type="region of interest" description="Disordered" evidence="1">
    <location>
        <begin position="28"/>
        <end position="80"/>
    </location>
</feature>
<evidence type="ECO:0000313" key="3">
    <source>
        <dbReference type="Proteomes" id="UP000041254"/>
    </source>
</evidence>
<evidence type="ECO:0000313" key="2">
    <source>
        <dbReference type="EMBL" id="CEM22554.1"/>
    </source>
</evidence>
<name>A0A0G4G2Q9_VITBC</name>
<dbReference type="InParanoid" id="A0A0G4G2Q9"/>
<feature type="compositionally biased region" description="Basic residues" evidence="1">
    <location>
        <begin position="153"/>
        <end position="171"/>
    </location>
</feature>
<accession>A0A0G4G2Q9</accession>